<reference evidence="1" key="1">
    <citation type="journal article" date="2014" name="Int. J. Syst. Evol. Microbiol.">
        <title>Complete genome sequence of Corynebacterium casei LMG S-19264T (=DSM 44701T), isolated from a smear-ripened cheese.</title>
        <authorList>
            <consortium name="US DOE Joint Genome Institute (JGI-PGF)"/>
            <person name="Walter F."/>
            <person name="Albersmeier A."/>
            <person name="Kalinowski J."/>
            <person name="Ruckert C."/>
        </authorList>
    </citation>
    <scope>NUCLEOTIDE SEQUENCE</scope>
    <source>
        <strain evidence="1">CGMCC 1.15367</strain>
    </source>
</reference>
<dbReference type="Proteomes" id="UP000644699">
    <property type="component" value="Unassembled WGS sequence"/>
</dbReference>
<name>A0A916ZB96_9HYPH</name>
<dbReference type="InterPro" id="IPR027417">
    <property type="entry name" value="P-loop_NTPase"/>
</dbReference>
<dbReference type="SUPFAM" id="SSF52540">
    <property type="entry name" value="P-loop containing nucleoside triphosphate hydrolases"/>
    <property type="match status" value="1"/>
</dbReference>
<protein>
    <recommendedName>
        <fullName evidence="3">Chromosome partitioning protein</fullName>
    </recommendedName>
</protein>
<evidence type="ECO:0008006" key="3">
    <source>
        <dbReference type="Google" id="ProtNLM"/>
    </source>
</evidence>
<reference evidence="1" key="2">
    <citation type="submission" date="2020-09" db="EMBL/GenBank/DDBJ databases">
        <authorList>
            <person name="Sun Q."/>
            <person name="Zhou Y."/>
        </authorList>
    </citation>
    <scope>NUCLEOTIDE SEQUENCE</scope>
    <source>
        <strain evidence="1">CGMCC 1.15367</strain>
    </source>
</reference>
<evidence type="ECO:0000313" key="2">
    <source>
        <dbReference type="Proteomes" id="UP000644699"/>
    </source>
</evidence>
<keyword evidence="2" id="KW-1185">Reference proteome</keyword>
<dbReference type="EMBL" id="BMIQ01000001">
    <property type="protein sequence ID" value="GGD85795.1"/>
    <property type="molecule type" value="Genomic_DNA"/>
</dbReference>
<dbReference type="AlphaFoldDB" id="A0A916ZB96"/>
<comment type="caution">
    <text evidence="1">The sequence shown here is derived from an EMBL/GenBank/DDBJ whole genome shotgun (WGS) entry which is preliminary data.</text>
</comment>
<organism evidence="1 2">
    <name type="scientific">Aureimonas endophytica</name>
    <dbReference type="NCBI Taxonomy" id="2027858"/>
    <lineage>
        <taxon>Bacteria</taxon>
        <taxon>Pseudomonadati</taxon>
        <taxon>Pseudomonadota</taxon>
        <taxon>Alphaproteobacteria</taxon>
        <taxon>Hyphomicrobiales</taxon>
        <taxon>Aurantimonadaceae</taxon>
        <taxon>Aureimonas</taxon>
    </lineage>
</organism>
<proteinExistence type="predicted"/>
<accession>A0A916ZB96</accession>
<dbReference type="Gene3D" id="3.40.50.300">
    <property type="entry name" value="P-loop containing nucleotide triphosphate hydrolases"/>
    <property type="match status" value="1"/>
</dbReference>
<sequence>MTLASAAAAAGLPVMLIDGAPDKDLVAWSNKIGQPARIEVAYCEKPVRLESLVQEGIDRRALVVIDAGRTLDMLRTGARLADTVLVPVRFSPLSAFAAAATDQFLTSGNRSNSTRHAFVATAVTQIPSRIARAVEMHLDSRPTERLPIGLSQRAAYEAPFMYGGTIFTLDEEEAPGLLKAQEEAIALATELDALQSAGAKLAQRTAQAVSIDRRFAA</sequence>
<gene>
    <name evidence="1" type="ORF">GCM10011390_00440</name>
</gene>
<evidence type="ECO:0000313" key="1">
    <source>
        <dbReference type="EMBL" id="GGD85795.1"/>
    </source>
</evidence>